<accession>A0A258DCT8</accession>
<dbReference type="InterPro" id="IPR002068">
    <property type="entry name" value="A-crystallin/Hsp20_dom"/>
</dbReference>
<feature type="domain" description="CS" evidence="5">
    <location>
        <begin position="49"/>
        <end position="153"/>
    </location>
</feature>
<comment type="similarity">
    <text evidence="1 2">Belongs to the small heat shock protein (HSP20) family.</text>
</comment>
<evidence type="ECO:0000259" key="4">
    <source>
        <dbReference type="PROSITE" id="PS01031"/>
    </source>
</evidence>
<dbReference type="InterPro" id="IPR008978">
    <property type="entry name" value="HSP20-like_chaperone"/>
</dbReference>
<evidence type="ECO:0000313" key="7">
    <source>
        <dbReference type="Proteomes" id="UP000215616"/>
    </source>
</evidence>
<proteinExistence type="inferred from homology"/>
<evidence type="ECO:0000256" key="1">
    <source>
        <dbReference type="PROSITE-ProRule" id="PRU00285"/>
    </source>
</evidence>
<feature type="compositionally biased region" description="Gly residues" evidence="3">
    <location>
        <begin position="92"/>
        <end position="102"/>
    </location>
</feature>
<evidence type="ECO:0000256" key="2">
    <source>
        <dbReference type="RuleBase" id="RU003616"/>
    </source>
</evidence>
<evidence type="ECO:0000256" key="3">
    <source>
        <dbReference type="SAM" id="MobiDB-lite"/>
    </source>
</evidence>
<dbReference type="PROSITE" id="PS51203">
    <property type="entry name" value="CS"/>
    <property type="match status" value="1"/>
</dbReference>
<feature type="region of interest" description="Disordered" evidence="3">
    <location>
        <begin position="91"/>
        <end position="111"/>
    </location>
</feature>
<dbReference type="Proteomes" id="UP000215616">
    <property type="component" value="Unassembled WGS sequence"/>
</dbReference>
<feature type="domain" description="SHSP" evidence="4">
    <location>
        <begin position="45"/>
        <end position="150"/>
    </location>
</feature>
<dbReference type="SUPFAM" id="SSF49764">
    <property type="entry name" value="HSP20-like chaperones"/>
    <property type="match status" value="1"/>
</dbReference>
<sequence>MIGDVSLKLGRRTFSARLEYDSLIGRGLRSVGRRLEAKRGFPSAEATTEKAPTFTVAETIEDVTVEVDVPGHALQDLRLDVTPRRLRLRAGGRQGRSGGIGGPIDSSFDLPEPVDPDKVTATLEDGILTVSLVKIAWVHGEAKRVPVREASVTPKQADHESHQTHP</sequence>
<dbReference type="PROSITE" id="PS01031">
    <property type="entry name" value="SHSP"/>
    <property type="match status" value="1"/>
</dbReference>
<dbReference type="CDD" id="cd00298">
    <property type="entry name" value="ACD_sHsps_p23-like"/>
    <property type="match status" value="1"/>
</dbReference>
<dbReference type="Gene3D" id="2.60.40.790">
    <property type="match status" value="1"/>
</dbReference>
<protein>
    <submittedName>
        <fullName evidence="6">Uncharacterized protein</fullName>
    </submittedName>
</protein>
<dbReference type="AlphaFoldDB" id="A0A258DCT8"/>
<gene>
    <name evidence="6" type="ORF">B7Z12_03380</name>
</gene>
<reference evidence="6 7" key="1">
    <citation type="submission" date="2017-03" db="EMBL/GenBank/DDBJ databases">
        <title>Lifting the veil on microbial sulfur biogeochemistry in mining wastewaters.</title>
        <authorList>
            <person name="Kantor R.S."/>
            <person name="Colenbrander Nelson T."/>
            <person name="Marshall S."/>
            <person name="Bennett D."/>
            <person name="Apte S."/>
            <person name="Camacho D."/>
            <person name="Thomas B.C."/>
            <person name="Warren L.A."/>
            <person name="Banfield J.F."/>
        </authorList>
    </citation>
    <scope>NUCLEOTIDE SEQUENCE [LARGE SCALE GENOMIC DNA]</scope>
    <source>
        <strain evidence="6">32-67-7</strain>
    </source>
</reference>
<evidence type="ECO:0000313" key="6">
    <source>
        <dbReference type="EMBL" id="OYX05507.1"/>
    </source>
</evidence>
<name>A0A258DCT8_CAUVI</name>
<organism evidence="6 7">
    <name type="scientific">Caulobacter vibrioides</name>
    <name type="common">Caulobacter crescentus</name>
    <dbReference type="NCBI Taxonomy" id="155892"/>
    <lineage>
        <taxon>Bacteria</taxon>
        <taxon>Pseudomonadati</taxon>
        <taxon>Pseudomonadota</taxon>
        <taxon>Alphaproteobacteria</taxon>
        <taxon>Caulobacterales</taxon>
        <taxon>Caulobacteraceae</taxon>
        <taxon>Caulobacter</taxon>
    </lineage>
</organism>
<evidence type="ECO:0000259" key="5">
    <source>
        <dbReference type="PROSITE" id="PS51203"/>
    </source>
</evidence>
<dbReference type="InterPro" id="IPR007052">
    <property type="entry name" value="CS_dom"/>
</dbReference>
<dbReference type="EMBL" id="NCDQ01000031">
    <property type="protein sequence ID" value="OYX05507.1"/>
    <property type="molecule type" value="Genomic_DNA"/>
</dbReference>
<dbReference type="Pfam" id="PF00011">
    <property type="entry name" value="HSP20"/>
    <property type="match status" value="1"/>
</dbReference>
<comment type="caution">
    <text evidence="6">The sequence shown here is derived from an EMBL/GenBank/DDBJ whole genome shotgun (WGS) entry which is preliminary data.</text>
</comment>